<proteinExistence type="inferred from homology"/>
<evidence type="ECO:0000256" key="3">
    <source>
        <dbReference type="ARBA" id="ARBA00022801"/>
    </source>
</evidence>
<dbReference type="Gene3D" id="3.40.395.10">
    <property type="entry name" value="Adenoviral Proteinase, Chain A"/>
    <property type="match status" value="1"/>
</dbReference>
<dbReference type="InterPro" id="IPR003653">
    <property type="entry name" value="Peptidase_C48_C"/>
</dbReference>
<dbReference type="GO" id="GO:0008234">
    <property type="term" value="F:cysteine-type peptidase activity"/>
    <property type="evidence" value="ECO:0007669"/>
    <property type="project" value="InterPro"/>
</dbReference>
<feature type="domain" description="Ubiquitin-like protease family profile" evidence="5">
    <location>
        <begin position="718"/>
        <end position="878"/>
    </location>
</feature>
<dbReference type="Proteomes" id="UP001187734">
    <property type="component" value="Unassembled WGS sequence"/>
</dbReference>
<dbReference type="GO" id="GO:0019783">
    <property type="term" value="F:ubiquitin-like protein peptidase activity"/>
    <property type="evidence" value="ECO:0007669"/>
    <property type="project" value="UniProtKB-ARBA"/>
</dbReference>
<dbReference type="SUPFAM" id="SSF54001">
    <property type="entry name" value="Cysteine proteinases"/>
    <property type="match status" value="1"/>
</dbReference>
<evidence type="ECO:0000313" key="7">
    <source>
        <dbReference type="Proteomes" id="UP001187734"/>
    </source>
</evidence>
<keyword evidence="7" id="KW-1185">Reference proteome</keyword>
<feature type="compositionally biased region" description="Polar residues" evidence="4">
    <location>
        <begin position="96"/>
        <end position="120"/>
    </location>
</feature>
<feature type="compositionally biased region" description="Polar residues" evidence="4">
    <location>
        <begin position="385"/>
        <end position="399"/>
    </location>
</feature>
<dbReference type="PROSITE" id="PS50600">
    <property type="entry name" value="ULP_PROTEASE"/>
    <property type="match status" value="1"/>
</dbReference>
<feature type="region of interest" description="Disordered" evidence="4">
    <location>
        <begin position="374"/>
        <end position="476"/>
    </location>
</feature>
<keyword evidence="3" id="KW-0378">Hydrolase</keyword>
<protein>
    <recommendedName>
        <fullName evidence="5">Ubiquitin-like protease family profile domain-containing protein</fullName>
    </recommendedName>
</protein>
<dbReference type="InterPro" id="IPR038765">
    <property type="entry name" value="Papain-like_cys_pep_sf"/>
</dbReference>
<dbReference type="GO" id="GO:0006508">
    <property type="term" value="P:proteolysis"/>
    <property type="evidence" value="ECO:0007669"/>
    <property type="project" value="UniProtKB-KW"/>
</dbReference>
<feature type="compositionally biased region" description="Low complexity" evidence="4">
    <location>
        <begin position="453"/>
        <end position="462"/>
    </location>
</feature>
<feature type="compositionally biased region" description="Basic and acidic residues" evidence="4">
    <location>
        <begin position="467"/>
        <end position="476"/>
    </location>
</feature>
<sequence length="949" mass="107997">MASHTLAVEQAAHLDLIRHKMLAVANKISDAWSDVVTSPNQIGLQELRLLLAGQDGLLSDLQDEERVTTENTTIHVKTKRKRSPSPHEVEKRHRSQSQSQPIPRAQLQTPQACTYDSRPSQNWRSIEANHTQNAIQPKAGELYYAYHKKSQRWLAALVLPLTNLKGIGISGTIASLGLSRDVPNCVVFNVNSGEFEWLDGYGEGEVSAHVRKCPVVYFTGPRFPDRDAADWVPAEDLRILDENRLRPSAVPHYRAVKAFLERRTLRRTFEARMGDLTTANSQNSTEASMTVARGDWPTMGHRAIKLTNILNAILEVVDERQLLDYTLKTALAQRSATEQHQIWFFAHSLCESCKSKRDSISTITDKHVQSLVTAADGKSKDTGKETQTSRLNAHVVTNSKRPKPVTKASTPKLHSVKTTRQQIDDTKQSQKPDVLVTAIPEPIIEPRRRSEPSRSSISSISPQGQGKCDRPSREPFSHRCGLIDQDTDDFVQESQEQIRLFASFGNSEETYKHLLDLLNDDMTDPQECEARWSDCSEWLYILESGYSERKRGTIRYAVTAIAFARWHASQVRLVAGEITAQQASQQVSARILGPHRREQQRKRLGTHLARGRKWLRLVQGLGSGILFKEAWKLAKSPESVVDKVIKELPNNSRKMTVLRLLGDQMTLLLQGGATNPELFREKLDKEGLIPSDSIAPTGFTQLDELYGEIRHSITDGKLNVKCVDYEFHAKSLLRFSGDTWLNDELILACLHLSAKLPHVRIGMLVPIHQQTGEKKRLKRPFQMARKRIEEWRRQAKERNDLVYLFPIIQNNNHFSLLEMIEKKHRINHYDSFSRRTKIDVKMSCEIDFPDFQYFETDTPQQNDTHSCGPLVIRHARRRMLDLPLVFEEFSAREIRAEAVRLLHSTWLNGELVNAPKMKSRKRKAASKCGNWDGDGSFIIDPDNFMEISD</sequence>
<feature type="region of interest" description="Disordered" evidence="4">
    <location>
        <begin position="64"/>
        <end position="120"/>
    </location>
</feature>
<reference evidence="6" key="1">
    <citation type="submission" date="2018-03" db="EMBL/GenBank/DDBJ databases">
        <authorList>
            <person name="Guldener U."/>
        </authorList>
    </citation>
    <scope>NUCLEOTIDE SEQUENCE</scope>
</reference>
<evidence type="ECO:0000259" key="5">
    <source>
        <dbReference type="PROSITE" id="PS50600"/>
    </source>
</evidence>
<keyword evidence="2" id="KW-0645">Protease</keyword>
<dbReference type="AlphaFoldDB" id="A0AAE8M199"/>
<evidence type="ECO:0000256" key="2">
    <source>
        <dbReference type="ARBA" id="ARBA00022670"/>
    </source>
</evidence>
<gene>
    <name evidence="6" type="ORF">FTOL_02124</name>
</gene>
<dbReference type="Pfam" id="PF02902">
    <property type="entry name" value="Peptidase_C48"/>
    <property type="match status" value="1"/>
</dbReference>
<comment type="caution">
    <text evidence="6">The sequence shown here is derived from an EMBL/GenBank/DDBJ whole genome shotgun (WGS) entry which is preliminary data.</text>
</comment>
<evidence type="ECO:0000313" key="6">
    <source>
        <dbReference type="EMBL" id="SPJ72396.1"/>
    </source>
</evidence>
<organism evidence="6 7">
    <name type="scientific">Fusarium torulosum</name>
    <dbReference type="NCBI Taxonomy" id="33205"/>
    <lineage>
        <taxon>Eukaryota</taxon>
        <taxon>Fungi</taxon>
        <taxon>Dikarya</taxon>
        <taxon>Ascomycota</taxon>
        <taxon>Pezizomycotina</taxon>
        <taxon>Sordariomycetes</taxon>
        <taxon>Hypocreomycetidae</taxon>
        <taxon>Hypocreales</taxon>
        <taxon>Nectriaceae</taxon>
        <taxon>Fusarium</taxon>
    </lineage>
</organism>
<dbReference type="EMBL" id="ONZP01000058">
    <property type="protein sequence ID" value="SPJ72396.1"/>
    <property type="molecule type" value="Genomic_DNA"/>
</dbReference>
<evidence type="ECO:0000256" key="1">
    <source>
        <dbReference type="ARBA" id="ARBA00005234"/>
    </source>
</evidence>
<evidence type="ECO:0000256" key="4">
    <source>
        <dbReference type="SAM" id="MobiDB-lite"/>
    </source>
</evidence>
<comment type="similarity">
    <text evidence="1">Belongs to the peptidase C48 family.</text>
</comment>
<name>A0AAE8M199_9HYPO</name>
<accession>A0AAE8M199</accession>